<dbReference type="InterPro" id="IPR013826">
    <property type="entry name" value="Topo_IA_cen_sub3"/>
</dbReference>
<dbReference type="PROSITE" id="PS52039">
    <property type="entry name" value="TOPO_IA_2"/>
    <property type="match status" value="1"/>
</dbReference>
<dbReference type="PROSITE" id="PS50880">
    <property type="entry name" value="TOPRIM"/>
    <property type="match status" value="1"/>
</dbReference>
<dbReference type="InterPro" id="IPR005733">
    <property type="entry name" value="TopoI_bac-type"/>
</dbReference>
<evidence type="ECO:0000313" key="13">
    <source>
        <dbReference type="EMBL" id="HGT70687.1"/>
    </source>
</evidence>
<keyword evidence="5" id="KW-0862">Zinc</keyword>
<feature type="site" description="Interaction with DNA" evidence="10">
    <location>
        <position position="146"/>
    </location>
</feature>
<feature type="site" description="Interaction with DNA" evidence="10">
    <location>
        <position position="142"/>
    </location>
</feature>
<dbReference type="NCBIfam" id="TIGR01051">
    <property type="entry name" value="topA_bact"/>
    <property type="match status" value="1"/>
</dbReference>
<comment type="similarity">
    <text evidence="2 10">Belongs to the type IA topoisomerase family.</text>
</comment>
<evidence type="ECO:0000256" key="3">
    <source>
        <dbReference type="ARBA" id="ARBA00022723"/>
    </source>
</evidence>
<gene>
    <name evidence="10 13" type="primary">topA</name>
    <name evidence="13" type="ORF">ENT43_00315</name>
</gene>
<feature type="region of interest" description="Interaction with DNA" evidence="10">
    <location>
        <begin position="166"/>
        <end position="171"/>
    </location>
</feature>
<dbReference type="CDD" id="cd00186">
    <property type="entry name" value="TOP1Ac"/>
    <property type="match status" value="1"/>
</dbReference>
<dbReference type="PANTHER" id="PTHR42785">
    <property type="entry name" value="DNA TOPOISOMERASE, TYPE IA, CORE"/>
    <property type="match status" value="1"/>
</dbReference>
<feature type="domain" description="Toprim" evidence="11">
    <location>
        <begin position="3"/>
        <end position="116"/>
    </location>
</feature>
<feature type="site" description="Interaction with DNA" evidence="10">
    <location>
        <position position="151"/>
    </location>
</feature>
<dbReference type="Gene3D" id="2.70.20.10">
    <property type="entry name" value="Topoisomerase I, domain 3"/>
    <property type="match status" value="1"/>
</dbReference>
<dbReference type="Gene3D" id="1.10.460.10">
    <property type="entry name" value="Topoisomerase I, domain 2"/>
    <property type="match status" value="1"/>
</dbReference>
<dbReference type="HAMAP" id="MF_00952">
    <property type="entry name" value="Topoisom_1_prok"/>
    <property type="match status" value="1"/>
</dbReference>
<comment type="function">
    <text evidence="10">Releases the supercoiling and torsional tension of DNA, which is introduced during the DNA replication and transcription, by transiently cleaving and rejoining one strand of the DNA duplex. Introduces a single-strand break via transesterification at a target site in duplex DNA. The scissile phosphodiester is attacked by the catalytic tyrosine of the enzyme, resulting in the formation of a DNA-(5'-phosphotyrosyl)-enzyme intermediate and the expulsion of a 3'-OH DNA strand. The free DNA strand then undergoes passage around the unbroken strand, thus removing DNA supercoils. Finally, in the religation step, the DNA 3'-OH attacks the covalent intermediate to expel the active-site tyrosine and restore the DNA phosphodiester backbone.</text>
</comment>
<feature type="site" description="Interaction with DNA" evidence="10">
    <location>
        <position position="519"/>
    </location>
</feature>
<dbReference type="PROSITE" id="PS00396">
    <property type="entry name" value="TOPO_IA_1"/>
    <property type="match status" value="1"/>
</dbReference>
<feature type="site" description="Interaction with DNA" evidence="10">
    <location>
        <position position="308"/>
    </location>
</feature>
<name>A0A7C4M047_UNCC3</name>
<sequence>MSKNLVIVESPGKAGTIEKILGKNFKVRASFGHVRDLPKSKLGVDVEGDFEPQYLIPTKAKKVIKELKEEVKKVDTLYLATDLDREGEAISWHLTQALNTDKDKKLKTHRIVFNQITEKAVKDAIVNPRELDMNLVDAQQARRVLDRLVGYKLSPFLWKKIRKGLSAGRVQSVAVRLIVEREREIQAFKSDEYWEILANLKSQISNLKSGEFQAKLIKKDDKEIKIVNQKEADGVLSDLEKAEYIVGEVRRKEKNRYPSPPFTTSTLQQEAARKFGFSAKKTMMFAQKLYEGKNLGSKGRLGLITYMRTDSVSLAPEALDSIRKEILDKFGKEYVPEKPCFYKNKSKGAQEAHEAIRPSHPELSPDDVKEFLDPSEFKLYSLIWKRAIASQMNPAVIDTTSVDIDAKSQTSNLKSQNLSEASPRYMFRATGSVVKFPGFIKVYTEDIDEGDKIDDEDKEGYLPPLTEKEKLYLLNLEPQQKFTQPLPRFTEASLVKELEKHEIGRPSTYAPTLSTIQDRGYVTLIEKKFVPQEIGFIVNDVLVEHFPQIVDIDFTAHIEEKFDDIAAGKEDWHKMIKDFYGPFEKNLKEKEGEVKKEDIVGDEEITDIMCPKCDKPLKVKFGRFGKFLACTGFPECKHTQPLNETKEEAEAVEKSNGGVCEKCGKEMVIKQGRFGKFLACSGYPECKNVKSMNEQKLDMKCPECGKGDVVVKFTKRKRRFWGCSAYPDCKWASWEDPMKPSTKKEPEAK</sequence>
<keyword evidence="9 10" id="KW-0413">Isomerase</keyword>
<feature type="site" description="Interaction with DNA" evidence="10">
    <location>
        <position position="33"/>
    </location>
</feature>
<dbReference type="InterPro" id="IPR013825">
    <property type="entry name" value="Topo_IA_cen_sub2"/>
</dbReference>
<keyword evidence="3" id="KW-0479">Metal-binding</keyword>
<evidence type="ECO:0000256" key="2">
    <source>
        <dbReference type="ARBA" id="ARBA00009446"/>
    </source>
</evidence>
<dbReference type="Gene3D" id="3.30.65.10">
    <property type="entry name" value="Bacterial Topoisomerase I, domain 1"/>
    <property type="match status" value="3"/>
</dbReference>
<dbReference type="GO" id="GO:0005694">
    <property type="term" value="C:chromosome"/>
    <property type="evidence" value="ECO:0007669"/>
    <property type="project" value="InterPro"/>
</dbReference>
<dbReference type="InterPro" id="IPR006171">
    <property type="entry name" value="TOPRIM_dom"/>
</dbReference>
<evidence type="ECO:0000256" key="8">
    <source>
        <dbReference type="ARBA" id="ARBA00023125"/>
    </source>
</evidence>
<keyword evidence="4" id="KW-0863">Zinc-finger</keyword>
<dbReference type="InterPro" id="IPR023406">
    <property type="entry name" value="Topo_IA_AS"/>
</dbReference>
<dbReference type="GO" id="GO:0006265">
    <property type="term" value="P:DNA topological change"/>
    <property type="evidence" value="ECO:0007669"/>
    <property type="project" value="UniProtKB-UniRule"/>
</dbReference>
<accession>A0A7C4M047</accession>
<feature type="active site" description="O-(5'-phospho-DNA)-tyrosine intermediate" evidence="10">
    <location>
        <position position="306"/>
    </location>
</feature>
<dbReference type="InterPro" id="IPR013824">
    <property type="entry name" value="Topo_IA_cen_sub1"/>
</dbReference>
<dbReference type="GO" id="GO:0003677">
    <property type="term" value="F:DNA binding"/>
    <property type="evidence" value="ECO:0007669"/>
    <property type="project" value="UniProtKB-KW"/>
</dbReference>
<keyword evidence="8 10" id="KW-0238">DNA-binding</keyword>
<keyword evidence="6" id="KW-0460">Magnesium</keyword>
<dbReference type="AlphaFoldDB" id="A0A7C4M047"/>
<comment type="caution">
    <text evidence="13">The sequence shown here is derived from an EMBL/GenBank/DDBJ whole genome shotgun (WGS) entry which is preliminary data.</text>
</comment>
<dbReference type="Gene3D" id="1.10.290.10">
    <property type="entry name" value="Topoisomerase I, domain 4"/>
    <property type="match status" value="1"/>
</dbReference>
<dbReference type="SMART" id="SM00436">
    <property type="entry name" value="TOP1Bc"/>
    <property type="match status" value="1"/>
</dbReference>
<evidence type="ECO:0000256" key="6">
    <source>
        <dbReference type="ARBA" id="ARBA00022842"/>
    </source>
</evidence>
<comment type="subunit">
    <text evidence="10">Monomer.</text>
</comment>
<evidence type="ECO:0000256" key="10">
    <source>
        <dbReference type="HAMAP-Rule" id="MF_00952"/>
    </source>
</evidence>
<dbReference type="InterPro" id="IPR034149">
    <property type="entry name" value="TOPRIM_TopoI"/>
</dbReference>
<evidence type="ECO:0000256" key="5">
    <source>
        <dbReference type="ARBA" id="ARBA00022833"/>
    </source>
</evidence>
<feature type="domain" description="Topo IA-type catalytic" evidence="12">
    <location>
        <begin position="132"/>
        <end position="587"/>
    </location>
</feature>
<dbReference type="InterPro" id="IPR003602">
    <property type="entry name" value="Topo_IA_DNA-bd_dom"/>
</dbReference>
<dbReference type="SMART" id="SM00437">
    <property type="entry name" value="TOP1Ac"/>
    <property type="match status" value="1"/>
</dbReference>
<dbReference type="EC" id="5.6.2.1" evidence="10"/>
<dbReference type="InterPro" id="IPR028612">
    <property type="entry name" value="Topoisom_1_IA"/>
</dbReference>
<proteinExistence type="inferred from homology"/>
<dbReference type="Pfam" id="PF01396">
    <property type="entry name" value="Zn_ribbon_Top1"/>
    <property type="match status" value="3"/>
</dbReference>
<dbReference type="InterPro" id="IPR023405">
    <property type="entry name" value="Topo_IA_core_domain"/>
</dbReference>
<evidence type="ECO:0000259" key="12">
    <source>
        <dbReference type="PROSITE" id="PS52039"/>
    </source>
</evidence>
<dbReference type="GO" id="GO:0008270">
    <property type="term" value="F:zinc ion binding"/>
    <property type="evidence" value="ECO:0007669"/>
    <property type="project" value="UniProtKB-KW"/>
</dbReference>
<evidence type="ECO:0000256" key="7">
    <source>
        <dbReference type="ARBA" id="ARBA00023029"/>
    </source>
</evidence>
<organism evidence="13">
    <name type="scientific">candidate division CPR3 bacterium</name>
    <dbReference type="NCBI Taxonomy" id="2268181"/>
    <lineage>
        <taxon>Bacteria</taxon>
        <taxon>Bacteria division CPR3</taxon>
    </lineage>
</organism>
<dbReference type="Pfam" id="PF01751">
    <property type="entry name" value="Toprim"/>
    <property type="match status" value="1"/>
</dbReference>
<dbReference type="InterPro" id="IPR003601">
    <property type="entry name" value="Topo_IA_2"/>
</dbReference>
<dbReference type="InterPro" id="IPR000380">
    <property type="entry name" value="Topo_IA"/>
</dbReference>
<reference evidence="13" key="1">
    <citation type="journal article" date="2020" name="mSystems">
        <title>Genome- and Community-Level Interaction Insights into Carbon Utilization and Element Cycling Functions of Hydrothermarchaeota in Hydrothermal Sediment.</title>
        <authorList>
            <person name="Zhou Z."/>
            <person name="Liu Y."/>
            <person name="Xu W."/>
            <person name="Pan J."/>
            <person name="Luo Z.H."/>
            <person name="Li M."/>
        </authorList>
    </citation>
    <scope>NUCLEOTIDE SEQUENCE [LARGE SCALE GENOMIC DNA]</scope>
    <source>
        <strain evidence="13">SpSt-579</strain>
    </source>
</reference>
<feature type="site" description="Interaction with DNA" evidence="10">
    <location>
        <position position="143"/>
    </location>
</feature>
<dbReference type="EMBL" id="DSYQ01000001">
    <property type="protein sequence ID" value="HGT70687.1"/>
    <property type="molecule type" value="Genomic_DNA"/>
</dbReference>
<evidence type="ECO:0000259" key="11">
    <source>
        <dbReference type="PROSITE" id="PS50880"/>
    </source>
</evidence>
<protein>
    <recommendedName>
        <fullName evidence="10">DNA topoisomerase 1</fullName>
        <ecNumber evidence="10">5.6.2.1</ecNumber>
    </recommendedName>
    <alternativeName>
        <fullName evidence="10">DNA topoisomerase I</fullName>
    </alternativeName>
</protein>
<feature type="site" description="Interaction with DNA" evidence="10">
    <location>
        <position position="158"/>
    </location>
</feature>
<evidence type="ECO:0000256" key="9">
    <source>
        <dbReference type="ARBA" id="ARBA00023235"/>
    </source>
</evidence>
<dbReference type="GO" id="GO:0003917">
    <property type="term" value="F:DNA topoisomerase type I (single strand cut, ATP-independent) activity"/>
    <property type="evidence" value="ECO:0007669"/>
    <property type="project" value="UniProtKB-UniRule"/>
</dbReference>
<dbReference type="Pfam" id="PF01131">
    <property type="entry name" value="Topoisom_bac"/>
    <property type="match status" value="1"/>
</dbReference>
<dbReference type="InterPro" id="IPR013497">
    <property type="entry name" value="Topo_IA_cen"/>
</dbReference>
<comment type="catalytic activity">
    <reaction evidence="1 10">
        <text>ATP-independent breakage of single-stranded DNA, followed by passage and rejoining.</text>
        <dbReference type="EC" id="5.6.2.1"/>
    </reaction>
</comment>
<keyword evidence="7 10" id="KW-0799">Topoisomerase</keyword>
<dbReference type="SUPFAM" id="SSF57783">
    <property type="entry name" value="Zinc beta-ribbon"/>
    <property type="match status" value="2"/>
</dbReference>
<evidence type="ECO:0000256" key="1">
    <source>
        <dbReference type="ARBA" id="ARBA00000213"/>
    </source>
</evidence>
<dbReference type="InterPro" id="IPR013498">
    <property type="entry name" value="Topo_IA_Znf"/>
</dbReference>
<dbReference type="CDD" id="cd03363">
    <property type="entry name" value="TOPRIM_TopoIA_TopoI"/>
    <property type="match status" value="1"/>
</dbReference>
<evidence type="ECO:0000256" key="4">
    <source>
        <dbReference type="ARBA" id="ARBA00022771"/>
    </source>
</evidence>
<dbReference type="SMART" id="SM00493">
    <property type="entry name" value="TOPRIM"/>
    <property type="match status" value="1"/>
</dbReference>
<dbReference type="PANTHER" id="PTHR42785:SF1">
    <property type="entry name" value="DNA TOPOISOMERASE"/>
    <property type="match status" value="1"/>
</dbReference>
<dbReference type="SUPFAM" id="SSF56712">
    <property type="entry name" value="Prokaryotic type I DNA topoisomerase"/>
    <property type="match status" value="1"/>
</dbReference>
<dbReference type="Gene3D" id="3.40.50.140">
    <property type="match status" value="1"/>
</dbReference>
<dbReference type="PRINTS" id="PR00417">
    <property type="entry name" value="PRTPISMRASEI"/>
</dbReference>